<feature type="signal peptide" evidence="2">
    <location>
        <begin position="1"/>
        <end position="22"/>
    </location>
</feature>
<accession>A0A9P6THM0</accession>
<evidence type="ECO:0000313" key="3">
    <source>
        <dbReference type="EMBL" id="KAG0152214.1"/>
    </source>
</evidence>
<proteinExistence type="predicted"/>
<comment type="caution">
    <text evidence="3">The sequence shown here is derived from an EMBL/GenBank/DDBJ whole genome shotgun (WGS) entry which is preliminary data.</text>
</comment>
<feature type="coiled-coil region" evidence="1">
    <location>
        <begin position="78"/>
        <end position="116"/>
    </location>
</feature>
<feature type="coiled-coil region" evidence="1">
    <location>
        <begin position="579"/>
        <end position="606"/>
    </location>
</feature>
<keyword evidence="2" id="KW-0732">Signal</keyword>
<dbReference type="Proteomes" id="UP000886653">
    <property type="component" value="Unassembled WGS sequence"/>
</dbReference>
<protein>
    <submittedName>
        <fullName evidence="3">Uncharacterized protein</fullName>
    </submittedName>
</protein>
<keyword evidence="4" id="KW-1185">Reference proteome</keyword>
<evidence type="ECO:0000256" key="1">
    <source>
        <dbReference type="SAM" id="Coils"/>
    </source>
</evidence>
<dbReference type="AlphaFoldDB" id="A0A9P6THM0"/>
<organism evidence="3 4">
    <name type="scientific">Cronartium quercuum f. sp. fusiforme G11</name>
    <dbReference type="NCBI Taxonomy" id="708437"/>
    <lineage>
        <taxon>Eukaryota</taxon>
        <taxon>Fungi</taxon>
        <taxon>Dikarya</taxon>
        <taxon>Basidiomycota</taxon>
        <taxon>Pucciniomycotina</taxon>
        <taxon>Pucciniomycetes</taxon>
        <taxon>Pucciniales</taxon>
        <taxon>Coleosporiaceae</taxon>
        <taxon>Cronartium</taxon>
    </lineage>
</organism>
<reference evidence="3" key="1">
    <citation type="submission" date="2013-11" db="EMBL/GenBank/DDBJ databases">
        <title>Genome sequence of the fusiform rust pathogen reveals effectors for host alternation and coevolution with pine.</title>
        <authorList>
            <consortium name="DOE Joint Genome Institute"/>
            <person name="Smith K."/>
            <person name="Pendleton A."/>
            <person name="Kubisiak T."/>
            <person name="Anderson C."/>
            <person name="Salamov A."/>
            <person name="Aerts A."/>
            <person name="Riley R."/>
            <person name="Clum A."/>
            <person name="Lindquist E."/>
            <person name="Ence D."/>
            <person name="Campbell M."/>
            <person name="Kronenberg Z."/>
            <person name="Feau N."/>
            <person name="Dhillon B."/>
            <person name="Hamelin R."/>
            <person name="Burleigh J."/>
            <person name="Smith J."/>
            <person name="Yandell M."/>
            <person name="Nelson C."/>
            <person name="Grigoriev I."/>
            <person name="Davis J."/>
        </authorList>
    </citation>
    <scope>NUCLEOTIDE SEQUENCE</scope>
    <source>
        <strain evidence="3">G11</strain>
    </source>
</reference>
<gene>
    <name evidence="3" type="ORF">CROQUDRAFT_719455</name>
</gene>
<evidence type="ECO:0000313" key="4">
    <source>
        <dbReference type="Proteomes" id="UP000886653"/>
    </source>
</evidence>
<sequence>MKLLMCYLALALSIVVPNQVIGMHRFQCKNMISSKEKPRLSKSNHSIPDHEAFRSERSINPTEEVVDRNTINKIRATYEAVEVEKQNKEIAVRAAELKKKEEDERLAAEKEEAERNTPKKVMPLESWVFFEEASTFQNNNALQELTFKIRNHRPSKDPDERHAQNQQLGKECIEIARTILVDKYAEMHPYERIWTLSIVSAANDYLTPLSKDNKTYLDLNPMDERTNLELQVVRECRPRLSMLFKMSYSDYKSKKLSAIYEPPNASPANIELGELLERFNILRNFAGLKAKNCPKRWSETEDIVLEHLWKRHLPQEEDQAQELINALRGMFRGSIVPEWGGDYATALLKHLYNHPSFTQEQLQKSLEDPDFLRDIFEPYAKKDLKKIVDMYTVKSLKEEVYASLKNYCQNPRAENTMECLMTQIQNDNIYQLIHIEVLLHPDEGKKLIEIISKGTDSPFIVNWPNYVRKRSVFKQDDAFFGYGSWLYKKYPVEFQIFYGRYLARKMEQDFALYEQHIELANLLRSLPLNPNDITDDEIKNFYDVVIKTTSKAHTRQEYAMELETLLVVVGAYKQAPELLLKYMDENMQFQNELVDLSKEISGYESAEIDKNGRKFLSLTTSPDILIDFCRTIVKLHQDIWMMKLHDSEKENKIKEWAFQVKPRLPF</sequence>
<name>A0A9P6THM0_9BASI</name>
<keyword evidence="1" id="KW-0175">Coiled coil</keyword>
<evidence type="ECO:0000256" key="2">
    <source>
        <dbReference type="SAM" id="SignalP"/>
    </source>
</evidence>
<dbReference type="EMBL" id="MU167209">
    <property type="protein sequence ID" value="KAG0152214.1"/>
    <property type="molecule type" value="Genomic_DNA"/>
</dbReference>
<feature type="chain" id="PRO_5040132056" evidence="2">
    <location>
        <begin position="23"/>
        <end position="666"/>
    </location>
</feature>